<reference evidence="3 6" key="2">
    <citation type="submission" date="2019-04" db="EMBL/GenBank/DDBJ databases">
        <title>Draft genome sequences of Streptomyces avermitilis NBRC 14893.</title>
        <authorList>
            <person name="Komaki H."/>
            <person name="Tamura T."/>
            <person name="Hosoyama A."/>
        </authorList>
    </citation>
    <scope>NUCLEOTIDE SEQUENCE [LARGE SCALE GENOMIC DNA]</scope>
    <source>
        <strain evidence="3 6">NBRC 14893</strain>
    </source>
</reference>
<evidence type="ECO:0000256" key="2">
    <source>
        <dbReference type="SAM" id="Phobius"/>
    </source>
</evidence>
<dbReference type="InterPro" id="IPR007436">
    <property type="entry name" value="DUF485"/>
</dbReference>
<dbReference type="EMBL" id="BJHY01000001">
    <property type="protein sequence ID" value="GDY71580.1"/>
    <property type="molecule type" value="Genomic_DNA"/>
</dbReference>
<dbReference type="Pfam" id="PF04341">
    <property type="entry name" value="DUF485"/>
    <property type="match status" value="1"/>
</dbReference>
<dbReference type="RefSeq" id="WP_037650520.1">
    <property type="nucleotide sequence ID" value="NZ_BAABTN010000034.1"/>
</dbReference>
<dbReference type="AlphaFoldDB" id="A0A4D4MHU8"/>
<keyword evidence="2" id="KW-1133">Transmembrane helix</keyword>
<evidence type="ECO:0000313" key="3">
    <source>
        <dbReference type="EMBL" id="GDY68083.1"/>
    </source>
</evidence>
<gene>
    <name evidence="3" type="ORF">SAV14893_074760</name>
    <name evidence="4" type="ORF">SAV31267_010650</name>
</gene>
<protein>
    <recommendedName>
        <fullName evidence="7">DUF485 domain-containing protein</fullName>
    </recommendedName>
</protein>
<evidence type="ECO:0000313" key="5">
    <source>
        <dbReference type="Proteomes" id="UP000299211"/>
    </source>
</evidence>
<feature type="transmembrane region" description="Helical" evidence="2">
    <location>
        <begin position="64"/>
        <end position="87"/>
    </location>
</feature>
<keyword evidence="2" id="KW-0472">Membrane</keyword>
<feature type="transmembrane region" description="Helical" evidence="2">
    <location>
        <begin position="93"/>
        <end position="116"/>
    </location>
</feature>
<evidence type="ECO:0000313" key="4">
    <source>
        <dbReference type="EMBL" id="GDY71580.1"/>
    </source>
</evidence>
<keyword evidence="2" id="KW-0812">Transmembrane</keyword>
<reference evidence="4 5" key="1">
    <citation type="submission" date="2019-04" db="EMBL/GenBank/DDBJ databases">
        <title>Draft genome sequences of Streptomyces avermitilis ATCC 31267.</title>
        <authorList>
            <person name="Komaki H."/>
            <person name="Tamura T."/>
            <person name="Hosoyama A."/>
        </authorList>
    </citation>
    <scope>NUCLEOTIDE SEQUENCE [LARGE SCALE GENOMIC DNA]</scope>
    <source>
        <strain evidence="4 5">ATCC 31267</strain>
    </source>
</reference>
<evidence type="ECO:0008006" key="7">
    <source>
        <dbReference type="Google" id="ProtNLM"/>
    </source>
</evidence>
<organism evidence="4 5">
    <name type="scientific">Streptomyces avermitilis</name>
    <dbReference type="NCBI Taxonomy" id="33903"/>
    <lineage>
        <taxon>Bacteria</taxon>
        <taxon>Bacillati</taxon>
        <taxon>Actinomycetota</taxon>
        <taxon>Actinomycetes</taxon>
        <taxon>Kitasatosporales</taxon>
        <taxon>Streptomycetaceae</taxon>
        <taxon>Streptomyces</taxon>
    </lineage>
</organism>
<feature type="compositionally biased region" description="Low complexity" evidence="1">
    <location>
        <begin position="16"/>
        <end position="39"/>
    </location>
</feature>
<name>A0A4D4MHU8_STRAX</name>
<dbReference type="EMBL" id="BJHX01000001">
    <property type="protein sequence ID" value="GDY68083.1"/>
    <property type="molecule type" value="Genomic_DNA"/>
</dbReference>
<dbReference type="Proteomes" id="UP000302139">
    <property type="component" value="Unassembled WGS sequence"/>
</dbReference>
<evidence type="ECO:0000313" key="6">
    <source>
        <dbReference type="Proteomes" id="UP000302139"/>
    </source>
</evidence>
<dbReference type="Proteomes" id="UP000299211">
    <property type="component" value="Unassembled WGS sequence"/>
</dbReference>
<accession>A0A4D4MHU8</accession>
<evidence type="ECO:0000256" key="1">
    <source>
        <dbReference type="SAM" id="MobiDB-lite"/>
    </source>
</evidence>
<proteinExistence type="predicted"/>
<sequence>MSYDSSASHPARPRRGQPSSPSRAPSLPAPAAESLPGGARPRSWTGHHRDLRVLRRAYRRQRRVTTLAALGYFTLFLALSAGCPGLMARPVTGGLSTGLVLALSQLPITWLAVALYERTARRYVDPLARRVNRHSSWAGDEQERER</sequence>
<comment type="caution">
    <text evidence="4">The sequence shown here is derived from an EMBL/GenBank/DDBJ whole genome shotgun (WGS) entry which is preliminary data.</text>
</comment>
<feature type="region of interest" description="Disordered" evidence="1">
    <location>
        <begin position="1"/>
        <end position="46"/>
    </location>
</feature>